<evidence type="ECO:0008006" key="4">
    <source>
        <dbReference type="Google" id="ProtNLM"/>
    </source>
</evidence>
<accession>A0ABC9BFD6</accession>
<evidence type="ECO:0000313" key="3">
    <source>
        <dbReference type="Proteomes" id="UP001497457"/>
    </source>
</evidence>
<feature type="compositionally biased region" description="Low complexity" evidence="1">
    <location>
        <begin position="448"/>
        <end position="462"/>
    </location>
</feature>
<gene>
    <name evidence="2" type="ORF">URODEC1_LOCUS63866</name>
</gene>
<feature type="region of interest" description="Disordered" evidence="1">
    <location>
        <begin position="1"/>
        <end position="66"/>
    </location>
</feature>
<feature type="compositionally biased region" description="Polar residues" evidence="1">
    <location>
        <begin position="651"/>
        <end position="664"/>
    </location>
</feature>
<protein>
    <recommendedName>
        <fullName evidence="4">Transmembrane protein</fullName>
    </recommendedName>
</protein>
<feature type="compositionally biased region" description="Basic and acidic residues" evidence="1">
    <location>
        <begin position="38"/>
        <end position="54"/>
    </location>
</feature>
<feature type="compositionally biased region" description="Basic and acidic residues" evidence="1">
    <location>
        <begin position="597"/>
        <end position="618"/>
    </location>
</feature>
<name>A0ABC9BFD6_9POAL</name>
<dbReference type="AlphaFoldDB" id="A0ABC9BFD6"/>
<feature type="region of interest" description="Disordered" evidence="1">
    <location>
        <begin position="116"/>
        <end position="161"/>
    </location>
</feature>
<feature type="region of interest" description="Disordered" evidence="1">
    <location>
        <begin position="636"/>
        <end position="685"/>
    </location>
</feature>
<feature type="compositionally biased region" description="Low complexity" evidence="1">
    <location>
        <begin position="129"/>
        <end position="148"/>
    </location>
</feature>
<organism evidence="2 3">
    <name type="scientific">Urochloa decumbens</name>
    <dbReference type="NCBI Taxonomy" id="240449"/>
    <lineage>
        <taxon>Eukaryota</taxon>
        <taxon>Viridiplantae</taxon>
        <taxon>Streptophyta</taxon>
        <taxon>Embryophyta</taxon>
        <taxon>Tracheophyta</taxon>
        <taxon>Spermatophyta</taxon>
        <taxon>Magnoliopsida</taxon>
        <taxon>Liliopsida</taxon>
        <taxon>Poales</taxon>
        <taxon>Poaceae</taxon>
        <taxon>PACMAD clade</taxon>
        <taxon>Panicoideae</taxon>
        <taxon>Panicodae</taxon>
        <taxon>Paniceae</taxon>
        <taxon>Melinidinae</taxon>
        <taxon>Urochloa</taxon>
    </lineage>
</organism>
<dbReference type="Proteomes" id="UP001497457">
    <property type="component" value="Chromosome 25rd"/>
</dbReference>
<keyword evidence="3" id="KW-1185">Reference proteome</keyword>
<feature type="region of interest" description="Disordered" evidence="1">
    <location>
        <begin position="177"/>
        <end position="227"/>
    </location>
</feature>
<sequence length="685" mass="72915">MPAVADVTVDQQVVTRHSGEEDDHATSGVHNNLSEGNMSHEHHAGQEFPSEHESLSSGSSTKEHLSPALHLEIAKEVITRLTMSQEMGTLSADEHSLVKFMKDRISGLGAEAASGVCSGGATPPPPNVAPSDSAHAPAEASHPVAASPSPVPTPLHPPSHQVPTLAAAHVTVGQQVVTEHSGKEDAHATSRVPNKMSEANTNGGKELPSEHESLPSSLPSSREEPLTPADQLAVANVLITQFAMAQEKRMLSDDELCLVKFLLDRIPVLEATLRESGGQHSLRRGFRVAPPVQWAWPRRANIGWRAVPCHRPPSSEEPLVPEIQLEIASEVITHLAMEQETRMLSAGELSLIMFLKDRIPDLEAVVRSGATPFPSKVAPSQCRARAKALLAIAAILSPAAAILLYPGLSAALMVHPQSHQDATPAAHVTVGQQVVNRHLDEEDAHATSVVVSGSSSSPSSSSKEPLTPEIQLEIAKEVISQLVKAQEKRMLSADEHSLIRFLKGRIPGLEAVSGVCNGETQSLSKVASSCLVRAKAQRVIMATFSAVNQGRPVPFVPMVHPLSQQDATLAAHVTVGRQVVTRHSGEEDAHATSAVHKMSDANVSHEHHRGQELSSEHESFLEKLNSGFDQGVVTEKSGSTIAPEMAPPSDGDNTAESSGVSNRWGTAPDVQGFDDFGLPDDLGLY</sequence>
<feature type="compositionally biased region" description="Low complexity" evidence="1">
    <location>
        <begin position="673"/>
        <end position="685"/>
    </location>
</feature>
<evidence type="ECO:0000313" key="2">
    <source>
        <dbReference type="EMBL" id="CAL4998514.1"/>
    </source>
</evidence>
<feature type="compositionally biased region" description="Low complexity" evidence="1">
    <location>
        <begin position="1"/>
        <end position="15"/>
    </location>
</feature>
<evidence type="ECO:0000256" key="1">
    <source>
        <dbReference type="SAM" id="MobiDB-lite"/>
    </source>
</evidence>
<reference evidence="2" key="1">
    <citation type="submission" date="2024-10" db="EMBL/GenBank/DDBJ databases">
        <authorList>
            <person name="Ryan C."/>
        </authorList>
    </citation>
    <scope>NUCLEOTIDE SEQUENCE [LARGE SCALE GENOMIC DNA]</scope>
</reference>
<proteinExistence type="predicted"/>
<dbReference type="EMBL" id="OZ075135">
    <property type="protein sequence ID" value="CAL4998514.1"/>
    <property type="molecule type" value="Genomic_DNA"/>
</dbReference>
<feature type="region of interest" description="Disordered" evidence="1">
    <location>
        <begin position="446"/>
        <end position="467"/>
    </location>
</feature>
<feature type="region of interest" description="Disordered" evidence="1">
    <location>
        <begin position="585"/>
        <end position="618"/>
    </location>
</feature>
<feature type="compositionally biased region" description="Polar residues" evidence="1">
    <location>
        <begin position="28"/>
        <end position="37"/>
    </location>
</feature>